<dbReference type="Gene3D" id="3.30.1660.10">
    <property type="entry name" value="Flavin-binding protein dodecin"/>
    <property type="match status" value="1"/>
</dbReference>
<keyword evidence="2" id="KW-1185">Reference proteome</keyword>
<sequence>MSVARVTEISSTSKKSFDDAVEEGVKRASKTLRGITSAWVKEQKVTVKDGKVSEFRVNMMVTFVLDD</sequence>
<protein>
    <submittedName>
        <fullName evidence="1">Dodecin domain-containing protein</fullName>
    </submittedName>
</protein>
<dbReference type="Proteomes" id="UP000261704">
    <property type="component" value="Chromosome"/>
</dbReference>
<dbReference type="KEGG" id="pamo:BAR1_10580"/>
<name>A0A347UHK4_9RHOB</name>
<dbReference type="AlphaFoldDB" id="A0A347UHK4"/>
<reference evidence="1 2" key="1">
    <citation type="submission" date="2018-09" db="EMBL/GenBank/DDBJ databases">
        <title>Profundibacter amoris BAR1 gen. nov., sp. nov., a new member of the Roseobacter clade isolated at Lokis Castle Vent Field on the Arctic Mid-Oceanic Ridge.</title>
        <authorList>
            <person name="Le Moine Bauer S."/>
            <person name="Sjoeberg A.G."/>
            <person name="L'Haridon S."/>
            <person name="Stokke R."/>
            <person name="Roalkvam I."/>
            <person name="Steen I.H."/>
            <person name="Dahle H."/>
        </authorList>
    </citation>
    <scope>NUCLEOTIDE SEQUENCE [LARGE SCALE GENOMIC DNA]</scope>
    <source>
        <strain evidence="1 2">BAR1</strain>
    </source>
</reference>
<accession>A0A347UHK4</accession>
<evidence type="ECO:0000313" key="2">
    <source>
        <dbReference type="Proteomes" id="UP000261704"/>
    </source>
</evidence>
<organism evidence="1 2">
    <name type="scientific">Profundibacter amoris</name>
    <dbReference type="NCBI Taxonomy" id="2171755"/>
    <lineage>
        <taxon>Bacteria</taxon>
        <taxon>Pseudomonadati</taxon>
        <taxon>Pseudomonadota</taxon>
        <taxon>Alphaproteobacteria</taxon>
        <taxon>Rhodobacterales</taxon>
        <taxon>Paracoccaceae</taxon>
        <taxon>Profundibacter</taxon>
    </lineage>
</organism>
<dbReference type="InterPro" id="IPR036694">
    <property type="entry name" value="Dodecin-like_sf"/>
</dbReference>
<dbReference type="Pfam" id="PF07311">
    <property type="entry name" value="Dodecin"/>
    <property type="match status" value="1"/>
</dbReference>
<gene>
    <name evidence="1" type="ORF">BAR1_10580</name>
</gene>
<dbReference type="EMBL" id="CP032125">
    <property type="protein sequence ID" value="AXX98332.1"/>
    <property type="molecule type" value="Genomic_DNA"/>
</dbReference>
<evidence type="ECO:0000313" key="1">
    <source>
        <dbReference type="EMBL" id="AXX98332.1"/>
    </source>
</evidence>
<dbReference type="PANTHER" id="PTHR39324">
    <property type="entry name" value="CALCIUM DODECIN"/>
    <property type="match status" value="1"/>
</dbReference>
<dbReference type="RefSeq" id="WP_118942988.1">
    <property type="nucleotide sequence ID" value="NZ_CP032125.1"/>
</dbReference>
<proteinExistence type="predicted"/>
<dbReference type="PANTHER" id="PTHR39324:SF1">
    <property type="entry name" value="CALCIUM DODECIN"/>
    <property type="match status" value="1"/>
</dbReference>
<dbReference type="OrthoDB" id="9805449at2"/>
<dbReference type="SUPFAM" id="SSF89807">
    <property type="entry name" value="Dodecin-like"/>
    <property type="match status" value="1"/>
</dbReference>
<dbReference type="InterPro" id="IPR009923">
    <property type="entry name" value="Dodecin"/>
</dbReference>
<dbReference type="InterPro" id="IPR025543">
    <property type="entry name" value="Dodecin-like"/>
</dbReference>